<dbReference type="PANTHER" id="PTHR10775:SF182">
    <property type="entry name" value="TRANSPOSON, EN_SPM-LIKE, TRANSPOSASE-ASSOCIATED DOMAIN PROTEIN-RELATED"/>
    <property type="match status" value="1"/>
</dbReference>
<dbReference type="PANTHER" id="PTHR10775">
    <property type="entry name" value="OS08G0208400 PROTEIN"/>
    <property type="match status" value="1"/>
</dbReference>
<dbReference type="InterPro" id="IPR029480">
    <property type="entry name" value="Transpos_assoc"/>
</dbReference>
<protein>
    <recommendedName>
        <fullName evidence="1">Transposase-associated domain-containing protein</fullName>
    </recommendedName>
</protein>
<dbReference type="AlphaFoldDB" id="A0AAW2LBP0"/>
<accession>A0AAW2LBP0</accession>
<proteinExistence type="predicted"/>
<evidence type="ECO:0000313" key="2">
    <source>
        <dbReference type="EMBL" id="KAL0315146.1"/>
    </source>
</evidence>
<gene>
    <name evidence="2" type="ORF">Scaly_2884600</name>
</gene>
<evidence type="ECO:0000259" key="1">
    <source>
        <dbReference type="Pfam" id="PF13963"/>
    </source>
</evidence>
<organism evidence="2">
    <name type="scientific">Sesamum calycinum</name>
    <dbReference type="NCBI Taxonomy" id="2727403"/>
    <lineage>
        <taxon>Eukaryota</taxon>
        <taxon>Viridiplantae</taxon>
        <taxon>Streptophyta</taxon>
        <taxon>Embryophyta</taxon>
        <taxon>Tracheophyta</taxon>
        <taxon>Spermatophyta</taxon>
        <taxon>Magnoliopsida</taxon>
        <taxon>eudicotyledons</taxon>
        <taxon>Gunneridae</taxon>
        <taxon>Pentapetalae</taxon>
        <taxon>asterids</taxon>
        <taxon>lamiids</taxon>
        <taxon>Lamiales</taxon>
        <taxon>Pedaliaceae</taxon>
        <taxon>Sesamum</taxon>
    </lineage>
</organism>
<dbReference type="Pfam" id="PF02992">
    <property type="entry name" value="Transposase_21"/>
    <property type="match status" value="1"/>
</dbReference>
<feature type="domain" description="Transposase-associated" evidence="1">
    <location>
        <begin position="12"/>
        <end position="76"/>
    </location>
</feature>
<sequence length="278" mass="32088">MYNKNLPTRAGLTLEFGDGVKTFIEWVKGQRGHVDGDKIRFPCQKCKNTKFRTSDETSYHLCMRGFMPKYYNWTSHSKESVQDYFEAPTVPPVSEERTPTGHVDANYPQWNDEHHIDWAQRMVFDATRLSYFTCSHEGVPDDGTKSCPIDVYPSSYCYGGGSYDYDESGLADHFYNAVHAADHPLWNGTKLSRGRDPHQKKFVLRYVSLTLCLQRLYSSRTTADHMTWQATHQTEEGSICHPSDAMAWKHFDRMYPNFAEEPRNIRLGLCTDSFAPHD</sequence>
<reference evidence="2" key="1">
    <citation type="submission" date="2020-06" db="EMBL/GenBank/DDBJ databases">
        <authorList>
            <person name="Li T."/>
            <person name="Hu X."/>
            <person name="Zhang T."/>
            <person name="Song X."/>
            <person name="Zhang H."/>
            <person name="Dai N."/>
            <person name="Sheng W."/>
            <person name="Hou X."/>
            <person name="Wei L."/>
        </authorList>
    </citation>
    <scope>NUCLEOTIDE SEQUENCE</scope>
    <source>
        <strain evidence="2">KEN8</strain>
        <tissue evidence="2">Leaf</tissue>
    </source>
</reference>
<comment type="caution">
    <text evidence="2">The sequence shown here is derived from an EMBL/GenBank/DDBJ whole genome shotgun (WGS) entry which is preliminary data.</text>
</comment>
<dbReference type="Pfam" id="PF13963">
    <property type="entry name" value="Transpos_assoc"/>
    <property type="match status" value="1"/>
</dbReference>
<reference evidence="2" key="2">
    <citation type="journal article" date="2024" name="Plant">
        <title>Genomic evolution and insights into agronomic trait innovations of Sesamum species.</title>
        <authorList>
            <person name="Miao H."/>
            <person name="Wang L."/>
            <person name="Qu L."/>
            <person name="Liu H."/>
            <person name="Sun Y."/>
            <person name="Le M."/>
            <person name="Wang Q."/>
            <person name="Wei S."/>
            <person name="Zheng Y."/>
            <person name="Lin W."/>
            <person name="Duan Y."/>
            <person name="Cao H."/>
            <person name="Xiong S."/>
            <person name="Wang X."/>
            <person name="Wei L."/>
            <person name="Li C."/>
            <person name="Ma Q."/>
            <person name="Ju M."/>
            <person name="Zhao R."/>
            <person name="Li G."/>
            <person name="Mu C."/>
            <person name="Tian Q."/>
            <person name="Mei H."/>
            <person name="Zhang T."/>
            <person name="Gao T."/>
            <person name="Zhang H."/>
        </authorList>
    </citation>
    <scope>NUCLEOTIDE SEQUENCE</scope>
    <source>
        <strain evidence="2">KEN8</strain>
    </source>
</reference>
<dbReference type="InterPro" id="IPR004242">
    <property type="entry name" value="Transposase_21"/>
</dbReference>
<dbReference type="EMBL" id="JACGWM010000083">
    <property type="protein sequence ID" value="KAL0315146.1"/>
    <property type="molecule type" value="Genomic_DNA"/>
</dbReference>
<name>A0AAW2LBP0_9LAMI</name>